<reference evidence="6 7" key="1">
    <citation type="journal article" date="2016" name="Mol. Biol. Evol.">
        <title>Comparative Genomics of Early-Diverging Mushroom-Forming Fungi Provides Insights into the Origins of Lignocellulose Decay Capabilities.</title>
        <authorList>
            <person name="Nagy L.G."/>
            <person name="Riley R."/>
            <person name="Tritt A."/>
            <person name="Adam C."/>
            <person name="Daum C."/>
            <person name="Floudas D."/>
            <person name="Sun H."/>
            <person name="Yadav J.S."/>
            <person name="Pangilinan J."/>
            <person name="Larsson K.H."/>
            <person name="Matsuura K."/>
            <person name="Barry K."/>
            <person name="Labutti K."/>
            <person name="Kuo R."/>
            <person name="Ohm R.A."/>
            <person name="Bhattacharya S.S."/>
            <person name="Shirouzu T."/>
            <person name="Yoshinaga Y."/>
            <person name="Martin F.M."/>
            <person name="Grigoriev I.V."/>
            <person name="Hibbett D.S."/>
        </authorList>
    </citation>
    <scope>NUCLEOTIDE SEQUENCE [LARGE SCALE GENOMIC DNA]</scope>
    <source>
        <strain evidence="6 7">HHB12029</strain>
    </source>
</reference>
<dbReference type="PROSITE" id="PS50865">
    <property type="entry name" value="ZF_MYND_2"/>
    <property type="match status" value="1"/>
</dbReference>
<keyword evidence="3" id="KW-0862">Zinc</keyword>
<keyword evidence="1" id="KW-0479">Metal-binding</keyword>
<dbReference type="GO" id="GO:0008270">
    <property type="term" value="F:zinc ion binding"/>
    <property type="evidence" value="ECO:0007669"/>
    <property type="project" value="UniProtKB-KW"/>
</dbReference>
<dbReference type="PANTHER" id="PTHR10237:SF14">
    <property type="entry name" value="MYND-TYPE DOMAIN-CONTAINING PROTEIN"/>
    <property type="match status" value="1"/>
</dbReference>
<proteinExistence type="predicted"/>
<dbReference type="OrthoDB" id="341421at2759"/>
<evidence type="ECO:0000256" key="2">
    <source>
        <dbReference type="ARBA" id="ARBA00022771"/>
    </source>
</evidence>
<dbReference type="GO" id="GO:0000981">
    <property type="term" value="F:DNA-binding transcription factor activity, RNA polymerase II-specific"/>
    <property type="evidence" value="ECO:0007669"/>
    <property type="project" value="TreeGrafter"/>
</dbReference>
<dbReference type="SUPFAM" id="SSF144232">
    <property type="entry name" value="HIT/MYND zinc finger-like"/>
    <property type="match status" value="1"/>
</dbReference>
<evidence type="ECO:0000259" key="5">
    <source>
        <dbReference type="PROSITE" id="PS50865"/>
    </source>
</evidence>
<feature type="domain" description="MYND-type" evidence="5">
    <location>
        <begin position="274"/>
        <end position="313"/>
    </location>
</feature>
<accession>A0A165IK50</accession>
<dbReference type="GO" id="GO:0005634">
    <property type="term" value="C:nucleus"/>
    <property type="evidence" value="ECO:0007669"/>
    <property type="project" value="TreeGrafter"/>
</dbReference>
<dbReference type="EMBL" id="KV425989">
    <property type="protein sequence ID" value="KZV93516.1"/>
    <property type="molecule type" value="Genomic_DNA"/>
</dbReference>
<evidence type="ECO:0000256" key="4">
    <source>
        <dbReference type="PROSITE-ProRule" id="PRU00134"/>
    </source>
</evidence>
<evidence type="ECO:0000313" key="7">
    <source>
        <dbReference type="Proteomes" id="UP000077266"/>
    </source>
</evidence>
<dbReference type="Pfam" id="PF01753">
    <property type="entry name" value="zf-MYND"/>
    <property type="match status" value="1"/>
</dbReference>
<protein>
    <recommendedName>
        <fullName evidence="5">MYND-type domain-containing protein</fullName>
    </recommendedName>
</protein>
<dbReference type="Proteomes" id="UP000077266">
    <property type="component" value="Unassembled WGS sequence"/>
</dbReference>
<dbReference type="AlphaFoldDB" id="A0A165IK50"/>
<organism evidence="6 7">
    <name type="scientific">Exidia glandulosa HHB12029</name>
    <dbReference type="NCBI Taxonomy" id="1314781"/>
    <lineage>
        <taxon>Eukaryota</taxon>
        <taxon>Fungi</taxon>
        <taxon>Dikarya</taxon>
        <taxon>Basidiomycota</taxon>
        <taxon>Agaricomycotina</taxon>
        <taxon>Agaricomycetes</taxon>
        <taxon>Auriculariales</taxon>
        <taxon>Exidiaceae</taxon>
        <taxon>Exidia</taxon>
    </lineage>
</organism>
<gene>
    <name evidence="6" type="ORF">EXIGLDRAFT_717114</name>
</gene>
<dbReference type="InParanoid" id="A0A165IK50"/>
<dbReference type="PANTHER" id="PTHR10237">
    <property type="entry name" value="DEFORMED EPIDERMAL AUTOREGULATORY FACTOR 1 HOMOLOG SUPPRESSIN"/>
    <property type="match status" value="1"/>
</dbReference>
<keyword evidence="2 4" id="KW-0863">Zinc-finger</keyword>
<dbReference type="InterPro" id="IPR024119">
    <property type="entry name" value="TF_DEAF-1"/>
</dbReference>
<evidence type="ECO:0000256" key="1">
    <source>
        <dbReference type="ARBA" id="ARBA00022723"/>
    </source>
</evidence>
<name>A0A165IK50_EXIGL</name>
<dbReference type="InterPro" id="IPR002893">
    <property type="entry name" value="Znf_MYND"/>
</dbReference>
<evidence type="ECO:0000256" key="3">
    <source>
        <dbReference type="ARBA" id="ARBA00022833"/>
    </source>
</evidence>
<dbReference type="STRING" id="1314781.A0A165IK50"/>
<evidence type="ECO:0000313" key="6">
    <source>
        <dbReference type="EMBL" id="KZV93516.1"/>
    </source>
</evidence>
<dbReference type="PROSITE" id="PS01360">
    <property type="entry name" value="ZF_MYND_1"/>
    <property type="match status" value="1"/>
</dbReference>
<sequence length="319" mass="36408">MDHAALMSSLFGGMGGDPFMFLNLSGLCATTKLVQCKSFGIYQCDVTRKFYKSREEVPDIAWVDLQERKKVVEHVAEWVEQRRGGKARGDPREEWVPILYAYEIVKGSAKKHKDYGHLVFTNLTLTRFLLVFCFGPPSCRCGNPYHDDYDALTKLNADRWFSLCKYLWHDDGPPEWVKATYTTDEYFLDPSFLDSTVTPTPGTRKPGIYHVTEETFVPSLVASEIDRINNLLSQRSKDLVPPLEVRKAVEGRKRDRPNMTSVWIAGEESSPRQCAFCEKVGPQAMPTCSRCKLVRYCSKECQKAAWKTHKLVCKTPNDP</sequence>
<feature type="non-terminal residue" evidence="6">
    <location>
        <position position="1"/>
    </location>
</feature>
<dbReference type="Gene3D" id="6.10.140.2220">
    <property type="match status" value="1"/>
</dbReference>
<keyword evidence="7" id="KW-1185">Reference proteome</keyword>